<comment type="caution">
    <text evidence="3">The sequence shown here is derived from an EMBL/GenBank/DDBJ whole genome shotgun (WGS) entry which is preliminary data.</text>
</comment>
<dbReference type="InterPro" id="IPR036366">
    <property type="entry name" value="PGBDSf"/>
</dbReference>
<organism evidence="3 4">
    <name type="scientific">Spiribacter salinus</name>
    <dbReference type="NCBI Taxonomy" id="1335746"/>
    <lineage>
        <taxon>Bacteria</taxon>
        <taxon>Pseudomonadati</taxon>
        <taxon>Pseudomonadota</taxon>
        <taxon>Gammaproteobacteria</taxon>
        <taxon>Chromatiales</taxon>
        <taxon>Ectothiorhodospiraceae</taxon>
        <taxon>Spiribacter</taxon>
    </lineage>
</organism>
<evidence type="ECO:0000313" key="3">
    <source>
        <dbReference type="EMBL" id="TQF00270.1"/>
    </source>
</evidence>
<dbReference type="EMBL" id="VIFK01000018">
    <property type="protein sequence ID" value="TQF00270.1"/>
    <property type="molecule type" value="Genomic_DNA"/>
</dbReference>
<sequence length="158" mass="17078">MGGDAPGPDKPLLAQSFSEPPEGVDPESCWGKDVSPAVIETVKQPVLVQPAELAEDGTVITEPVYRRVTRQAIVKARQELWFETPCQDAYTPDIISSLQRALKARGVYFGPLSGQMDARTREAIRAYQAPRGLDSSVLSLAAAQKLGLVALDRTEAES</sequence>
<proteinExistence type="predicted"/>
<dbReference type="AlphaFoldDB" id="A0A540VU38"/>
<gene>
    <name evidence="3" type="ORF">FKY71_04285</name>
</gene>
<dbReference type="InterPro" id="IPR002477">
    <property type="entry name" value="Peptidoglycan-bd-like"/>
</dbReference>
<accession>A0A540VU38</accession>
<evidence type="ECO:0000256" key="1">
    <source>
        <dbReference type="SAM" id="MobiDB-lite"/>
    </source>
</evidence>
<dbReference type="Proteomes" id="UP000315400">
    <property type="component" value="Unassembled WGS sequence"/>
</dbReference>
<feature type="region of interest" description="Disordered" evidence="1">
    <location>
        <begin position="1"/>
        <end position="30"/>
    </location>
</feature>
<feature type="domain" description="Peptidoglycan binding-like" evidence="2">
    <location>
        <begin position="95"/>
        <end position="133"/>
    </location>
</feature>
<protein>
    <submittedName>
        <fullName evidence="3">Peptidoglycan-binding protein</fullName>
    </submittedName>
</protein>
<dbReference type="InterPro" id="IPR036365">
    <property type="entry name" value="PGBD-like_sf"/>
</dbReference>
<dbReference type="Pfam" id="PF01471">
    <property type="entry name" value="PG_binding_1"/>
    <property type="match status" value="1"/>
</dbReference>
<name>A0A540VU38_9GAMM</name>
<evidence type="ECO:0000259" key="2">
    <source>
        <dbReference type="Pfam" id="PF01471"/>
    </source>
</evidence>
<dbReference type="Gene3D" id="1.10.101.10">
    <property type="entry name" value="PGBD-like superfamily/PGBD"/>
    <property type="match status" value="1"/>
</dbReference>
<dbReference type="SUPFAM" id="SSF47090">
    <property type="entry name" value="PGBD-like"/>
    <property type="match status" value="1"/>
</dbReference>
<evidence type="ECO:0000313" key="4">
    <source>
        <dbReference type="Proteomes" id="UP000315400"/>
    </source>
</evidence>
<reference evidence="3 4" key="1">
    <citation type="submission" date="2019-06" db="EMBL/GenBank/DDBJ databases">
        <title>Metagenome assembled Genome of Spiribacter salinus SL48-SHIP from the microbial mat of Salt Lake 48 (Novosibirsk region, Russia).</title>
        <authorList>
            <person name="Shipova A."/>
            <person name="Rozanov A.S."/>
            <person name="Bryanskaya A.V."/>
            <person name="Peltek S.E."/>
        </authorList>
    </citation>
    <scope>NUCLEOTIDE SEQUENCE [LARGE SCALE GENOMIC DNA]</scope>
    <source>
        <strain evidence="3">SL48-SHIP-2</strain>
    </source>
</reference>